<dbReference type="EC" id="5.2.1.8" evidence="1"/>
<dbReference type="Pfam" id="PF00160">
    <property type="entry name" value="Pro_isomerase"/>
    <property type="match status" value="1"/>
</dbReference>
<sequence>MALVTSPSVGRSDDENFILKHMGPSILSMASAGPHTNSSQLFFCAAKTDWVDVKQAVFSKVKEGMKTEETWNILAPGMARPARRLPLLIVDKSNKSGLCFILATRPFLL</sequence>
<evidence type="ECO:0000313" key="4">
    <source>
        <dbReference type="Proteomes" id="UP000269945"/>
    </source>
</evidence>
<dbReference type="PRINTS" id="PR00153">
    <property type="entry name" value="CSAPPISMRASE"/>
</dbReference>
<name>A0A9X9PWU7_GULGU</name>
<dbReference type="Proteomes" id="UP000269945">
    <property type="component" value="Unassembled WGS sequence"/>
</dbReference>
<comment type="caution">
    <text evidence="3">The sequence shown here is derived from an EMBL/GenBank/DDBJ whole genome shotgun (WGS) entry which is preliminary data.</text>
</comment>
<evidence type="ECO:0000313" key="3">
    <source>
        <dbReference type="EMBL" id="VCW70374.1"/>
    </source>
</evidence>
<gene>
    <name evidence="3" type="ORF">BN2614_LOCUS1</name>
</gene>
<dbReference type="EMBL" id="CYRY02005825">
    <property type="protein sequence ID" value="VCW70374.1"/>
    <property type="molecule type" value="Genomic_DNA"/>
</dbReference>
<comment type="function">
    <text evidence="1">PPIases accelerate the folding of proteins. It catalyzes the cis-trans isomerization of proline imidic peptide bonds in oligopeptides.</text>
</comment>
<keyword evidence="4" id="KW-1185">Reference proteome</keyword>
<dbReference type="GO" id="GO:0005737">
    <property type="term" value="C:cytoplasm"/>
    <property type="evidence" value="ECO:0007669"/>
    <property type="project" value="TreeGrafter"/>
</dbReference>
<proteinExistence type="inferred from homology"/>
<reference evidence="3 4" key="1">
    <citation type="submission" date="2018-10" db="EMBL/GenBank/DDBJ databases">
        <authorList>
            <person name="Ekblom R."/>
            <person name="Jareborg N."/>
        </authorList>
    </citation>
    <scope>NUCLEOTIDE SEQUENCE [LARGE SCALE GENOMIC DNA]</scope>
    <source>
        <tissue evidence="3">Muscle</tissue>
    </source>
</reference>
<comment type="catalytic activity">
    <reaction evidence="1">
        <text>[protein]-peptidylproline (omega=180) = [protein]-peptidylproline (omega=0)</text>
        <dbReference type="Rhea" id="RHEA:16237"/>
        <dbReference type="Rhea" id="RHEA-COMP:10747"/>
        <dbReference type="Rhea" id="RHEA-COMP:10748"/>
        <dbReference type="ChEBI" id="CHEBI:83833"/>
        <dbReference type="ChEBI" id="CHEBI:83834"/>
        <dbReference type="EC" id="5.2.1.8"/>
    </reaction>
</comment>
<dbReference type="AlphaFoldDB" id="A0A9X9PWU7"/>
<evidence type="ECO:0000259" key="2">
    <source>
        <dbReference type="PROSITE" id="PS50072"/>
    </source>
</evidence>
<dbReference type="PANTHER" id="PTHR11071:SF490">
    <property type="entry name" value="PEPTIDYL-PROLYL CIS-TRANS ISOMERASE A"/>
    <property type="match status" value="1"/>
</dbReference>
<evidence type="ECO:0000256" key="1">
    <source>
        <dbReference type="RuleBase" id="RU363019"/>
    </source>
</evidence>
<dbReference type="Gene3D" id="2.40.100.10">
    <property type="entry name" value="Cyclophilin-like"/>
    <property type="match status" value="1"/>
</dbReference>
<dbReference type="GO" id="GO:0006457">
    <property type="term" value="P:protein folding"/>
    <property type="evidence" value="ECO:0007669"/>
    <property type="project" value="TreeGrafter"/>
</dbReference>
<dbReference type="PROSITE" id="PS50072">
    <property type="entry name" value="CSA_PPIASE_2"/>
    <property type="match status" value="1"/>
</dbReference>
<accession>A0A9X9PWU7</accession>
<dbReference type="SUPFAM" id="SSF50891">
    <property type="entry name" value="Cyclophilin-like"/>
    <property type="match status" value="1"/>
</dbReference>
<feature type="domain" description="PPIase cyclophilin-type" evidence="2">
    <location>
        <begin position="13"/>
        <end position="67"/>
    </location>
</feature>
<keyword evidence="1" id="KW-0697">Rotamase</keyword>
<comment type="similarity">
    <text evidence="1">Belongs to the cyclophilin-type PPIase family.</text>
</comment>
<keyword evidence="1" id="KW-0413">Isomerase</keyword>
<protein>
    <recommendedName>
        <fullName evidence="1">Peptidyl-prolyl cis-trans isomerase</fullName>
        <shortName evidence="1">PPIase</shortName>
        <ecNumber evidence="1">5.2.1.8</ecNumber>
    </recommendedName>
</protein>
<dbReference type="PANTHER" id="PTHR11071">
    <property type="entry name" value="PEPTIDYL-PROLYL CIS-TRANS ISOMERASE"/>
    <property type="match status" value="1"/>
</dbReference>
<dbReference type="GO" id="GO:0016018">
    <property type="term" value="F:cyclosporin A binding"/>
    <property type="evidence" value="ECO:0007669"/>
    <property type="project" value="TreeGrafter"/>
</dbReference>
<dbReference type="InterPro" id="IPR029000">
    <property type="entry name" value="Cyclophilin-like_dom_sf"/>
</dbReference>
<dbReference type="InterPro" id="IPR002130">
    <property type="entry name" value="Cyclophilin-type_PPIase_dom"/>
</dbReference>
<organism evidence="3 4">
    <name type="scientific">Gulo gulo</name>
    <name type="common">Wolverine</name>
    <name type="synonym">Gluton</name>
    <dbReference type="NCBI Taxonomy" id="48420"/>
    <lineage>
        <taxon>Eukaryota</taxon>
        <taxon>Metazoa</taxon>
        <taxon>Chordata</taxon>
        <taxon>Craniata</taxon>
        <taxon>Vertebrata</taxon>
        <taxon>Euteleostomi</taxon>
        <taxon>Mammalia</taxon>
        <taxon>Eutheria</taxon>
        <taxon>Laurasiatheria</taxon>
        <taxon>Carnivora</taxon>
        <taxon>Caniformia</taxon>
        <taxon>Musteloidea</taxon>
        <taxon>Mustelidae</taxon>
        <taxon>Guloninae</taxon>
        <taxon>Gulo</taxon>
    </lineage>
</organism>
<dbReference type="GO" id="GO:0003755">
    <property type="term" value="F:peptidyl-prolyl cis-trans isomerase activity"/>
    <property type="evidence" value="ECO:0007669"/>
    <property type="project" value="UniProtKB-UniRule"/>
</dbReference>